<accession>A0A099I6I4</accession>
<protein>
    <submittedName>
        <fullName evidence="3">Membrane protein</fullName>
    </submittedName>
</protein>
<dbReference type="EMBL" id="JQIF01000051">
    <property type="protein sequence ID" value="KGJ52857.1"/>
    <property type="molecule type" value="Genomic_DNA"/>
</dbReference>
<gene>
    <name evidence="3" type="ORF">CIAN88_12360</name>
</gene>
<sequence>MLKNLYAMELYKLWKNKRFLLFLFLLLLCNIGFLSYETWGQQGAETTAYQKLSTHLQTLSSDERFTYLQGHAHDVELAFVREQIRNLKTQHDPQAEMRIAALRDQYPELDQSGTIPSLYTGDLEAENAFLQPIIKQADTVKRYADFLKEVEQKAKTISAISIFAKEDSFSIRNIEKSKEDYAAMHTVSIDFQLQDALLKALSYPITAVLVMLAIFLFATMVYQQESQRKLQPMLYGTLRGRHTYMNTKTASIAVSSAVIVGLFYGSNLLLMELAYGGIHLSASLQSLAAFQQSTLPISIFQFLLLFFFLKICICFIFAQAMLLLCTVFKHRVISCLSMIACVLLSLFMHIFLSPTGTFRVLYYLNPIRLFQVIELLQGYVNFNVFQQPVSLTLLYGSLLFITAVLLFVLLHIMVERSGRSCQLPAWIQRIHMPVTCSLWVQECYKLFWVQKIALVLLAFAGFQLYSYSHTQLYTSEKERLWSSYMQTLQGELTKEKEQFLQKEKTYYEDLHKQEARLQQRLDQKEISMAQYRRQVEPISNMLLKEETFQEVLQEYEYVKQDSSRQFVAPFGYRRQFFVSDRWSTLIFLFLFLLSIANLQCIEYRNKRQILLQTCVHAKKALVNRKLILALLCGTALFIMARLPQLLLHAKTYGFPCITASITSLQEFAQLPAGIHIAGFMILASILRMCALLPVIMFCFMVSVRVRQQLFTLLSALLIFLFPLLLSAAGIHVLDAVSLYPLLYNESCMTSVSGMWNLLFSILGYFLFSIACYRLARSFEKHV</sequence>
<feature type="transmembrane region" description="Helical" evidence="2">
    <location>
        <begin position="299"/>
        <end position="325"/>
    </location>
</feature>
<dbReference type="Proteomes" id="UP000030008">
    <property type="component" value="Unassembled WGS sequence"/>
</dbReference>
<reference evidence="3 4" key="1">
    <citation type="submission" date="2014-08" db="EMBL/GenBank/DDBJ databases">
        <title>Clostridium innocuum, an unnegligible vancomycin-resistant pathogen causing extra-intestinal infections.</title>
        <authorList>
            <person name="Feng Y."/>
            <person name="Chiu C.-H."/>
        </authorList>
    </citation>
    <scope>NUCLEOTIDE SEQUENCE [LARGE SCALE GENOMIC DNA]</scope>
    <source>
        <strain evidence="3 4">AN88</strain>
    </source>
</reference>
<feature type="transmembrane region" description="Helical" evidence="2">
    <location>
        <begin position="446"/>
        <end position="465"/>
    </location>
</feature>
<feature type="transmembrane region" description="Helical" evidence="2">
    <location>
        <begin position="582"/>
        <end position="601"/>
    </location>
</feature>
<feature type="coiled-coil region" evidence="1">
    <location>
        <begin position="507"/>
        <end position="534"/>
    </location>
</feature>
<evidence type="ECO:0000256" key="1">
    <source>
        <dbReference type="SAM" id="Coils"/>
    </source>
</evidence>
<feature type="transmembrane region" description="Helical" evidence="2">
    <location>
        <begin position="753"/>
        <end position="775"/>
    </location>
</feature>
<proteinExistence type="predicted"/>
<feature type="transmembrane region" description="Helical" evidence="2">
    <location>
        <begin position="672"/>
        <end position="697"/>
    </location>
</feature>
<keyword evidence="2" id="KW-1133">Transmembrane helix</keyword>
<evidence type="ECO:0000313" key="3">
    <source>
        <dbReference type="EMBL" id="KGJ52857.1"/>
    </source>
</evidence>
<dbReference type="RefSeq" id="WP_044905724.1">
    <property type="nucleotide sequence ID" value="NZ_JQIF01000051.1"/>
</dbReference>
<evidence type="ECO:0000313" key="4">
    <source>
        <dbReference type="Proteomes" id="UP000030008"/>
    </source>
</evidence>
<feature type="transmembrane region" description="Helical" evidence="2">
    <location>
        <begin position="243"/>
        <end position="264"/>
    </location>
</feature>
<feature type="transmembrane region" description="Helical" evidence="2">
    <location>
        <begin position="201"/>
        <end position="222"/>
    </location>
</feature>
<keyword evidence="1" id="KW-0175">Coiled coil</keyword>
<feature type="transmembrane region" description="Helical" evidence="2">
    <location>
        <begin position="709"/>
        <end position="733"/>
    </location>
</feature>
<name>A0A099I6I4_CLOIN</name>
<feature type="transmembrane region" description="Helical" evidence="2">
    <location>
        <begin position="332"/>
        <end position="352"/>
    </location>
</feature>
<keyword evidence="2" id="KW-0472">Membrane</keyword>
<organism evidence="3 4">
    <name type="scientific">Clostridium innocuum</name>
    <dbReference type="NCBI Taxonomy" id="1522"/>
    <lineage>
        <taxon>Bacteria</taxon>
        <taxon>Bacillati</taxon>
        <taxon>Bacillota</taxon>
        <taxon>Clostridia</taxon>
        <taxon>Eubacteriales</taxon>
        <taxon>Clostridiaceae</taxon>
        <taxon>Clostridium</taxon>
    </lineage>
</organism>
<comment type="caution">
    <text evidence="3">The sequence shown here is derived from an EMBL/GenBank/DDBJ whole genome shotgun (WGS) entry which is preliminary data.</text>
</comment>
<feature type="transmembrane region" description="Helical" evidence="2">
    <location>
        <begin position="622"/>
        <end position="642"/>
    </location>
</feature>
<evidence type="ECO:0000256" key="2">
    <source>
        <dbReference type="SAM" id="Phobius"/>
    </source>
</evidence>
<dbReference type="AlphaFoldDB" id="A0A099I6I4"/>
<feature type="transmembrane region" description="Helical" evidence="2">
    <location>
        <begin position="393"/>
        <end position="414"/>
    </location>
</feature>
<keyword evidence="2" id="KW-0812">Transmembrane</keyword>